<evidence type="ECO:0000313" key="9">
    <source>
        <dbReference type="Proteomes" id="UP000287171"/>
    </source>
</evidence>
<evidence type="ECO:0000259" key="7">
    <source>
        <dbReference type="Pfam" id="PF04138"/>
    </source>
</evidence>
<sequence>MTVTNRRYAPARFALLSALVRTKAFWQIVRFSLVGITNSAIDILVLNLLLWLAPPPTLSVLLTYNISAYILGALNSFFWNKYWTFRQKKHVVIYGELIRFSVVTLISVCVNSGIVWSSIVVLQPFIKNQFLLTNSAKIAAVIGTSIVSYIGMRLWVFEHSARKLQEAELTVEPLIPETLPQ</sequence>
<evidence type="ECO:0000256" key="1">
    <source>
        <dbReference type="ARBA" id="ARBA00004141"/>
    </source>
</evidence>
<dbReference type="AlphaFoldDB" id="A0A402BK22"/>
<keyword evidence="4 6" id="KW-1133">Transmembrane helix</keyword>
<comment type="similarity">
    <text evidence="2">Belongs to the GtrA family.</text>
</comment>
<evidence type="ECO:0000256" key="2">
    <source>
        <dbReference type="ARBA" id="ARBA00009399"/>
    </source>
</evidence>
<dbReference type="InterPro" id="IPR051401">
    <property type="entry name" value="GtrA_CellWall_Glycosyl"/>
</dbReference>
<feature type="transmembrane region" description="Helical" evidence="6">
    <location>
        <begin position="58"/>
        <end position="79"/>
    </location>
</feature>
<dbReference type="RefSeq" id="WP_126631644.1">
    <property type="nucleotide sequence ID" value="NZ_BIFT01000002.1"/>
</dbReference>
<dbReference type="GO" id="GO:0005886">
    <property type="term" value="C:plasma membrane"/>
    <property type="evidence" value="ECO:0007669"/>
    <property type="project" value="TreeGrafter"/>
</dbReference>
<accession>A0A402BK22</accession>
<protein>
    <recommendedName>
        <fullName evidence="7">GtrA/DPMS transmembrane domain-containing protein</fullName>
    </recommendedName>
</protein>
<keyword evidence="3 6" id="KW-0812">Transmembrane</keyword>
<feature type="transmembrane region" description="Helical" evidence="6">
    <location>
        <begin position="31"/>
        <end position="52"/>
    </location>
</feature>
<evidence type="ECO:0000256" key="4">
    <source>
        <dbReference type="ARBA" id="ARBA00022989"/>
    </source>
</evidence>
<dbReference type="InterPro" id="IPR007267">
    <property type="entry name" value="GtrA_DPMS_TM"/>
</dbReference>
<name>A0A402BK22_9CHLR</name>
<feature type="transmembrane region" description="Helical" evidence="6">
    <location>
        <begin position="100"/>
        <end position="126"/>
    </location>
</feature>
<dbReference type="EMBL" id="BIFT01000002">
    <property type="protein sequence ID" value="GCE31707.1"/>
    <property type="molecule type" value="Genomic_DNA"/>
</dbReference>
<dbReference type="Pfam" id="PF04138">
    <property type="entry name" value="GtrA_DPMS_TM"/>
    <property type="match status" value="1"/>
</dbReference>
<gene>
    <name evidence="8" type="ORF">KDA_71910</name>
</gene>
<feature type="transmembrane region" description="Helical" evidence="6">
    <location>
        <begin position="138"/>
        <end position="156"/>
    </location>
</feature>
<dbReference type="PANTHER" id="PTHR38459:SF1">
    <property type="entry name" value="PROPHAGE BACTOPRENOL-LINKED GLUCOSE TRANSLOCASE HOMOLOG"/>
    <property type="match status" value="1"/>
</dbReference>
<dbReference type="OrthoDB" id="165348at2"/>
<organism evidence="8 9">
    <name type="scientific">Dictyobacter alpinus</name>
    <dbReference type="NCBI Taxonomy" id="2014873"/>
    <lineage>
        <taxon>Bacteria</taxon>
        <taxon>Bacillati</taxon>
        <taxon>Chloroflexota</taxon>
        <taxon>Ktedonobacteria</taxon>
        <taxon>Ktedonobacterales</taxon>
        <taxon>Dictyobacteraceae</taxon>
        <taxon>Dictyobacter</taxon>
    </lineage>
</organism>
<reference evidence="9" key="1">
    <citation type="submission" date="2018-12" db="EMBL/GenBank/DDBJ databases">
        <title>Tengunoibacter tsumagoiensis gen. nov., sp. nov., Dictyobacter kobayashii sp. nov., D. alpinus sp. nov., and D. joshuensis sp. nov. and description of Dictyobacteraceae fam. nov. within the order Ktedonobacterales isolated from Tengu-no-mugimeshi.</title>
        <authorList>
            <person name="Wang C.M."/>
            <person name="Zheng Y."/>
            <person name="Sakai Y."/>
            <person name="Toyoda A."/>
            <person name="Minakuchi Y."/>
            <person name="Abe K."/>
            <person name="Yokota A."/>
            <person name="Yabe S."/>
        </authorList>
    </citation>
    <scope>NUCLEOTIDE SEQUENCE [LARGE SCALE GENOMIC DNA]</scope>
    <source>
        <strain evidence="9">Uno16</strain>
    </source>
</reference>
<evidence type="ECO:0000256" key="3">
    <source>
        <dbReference type="ARBA" id="ARBA00022692"/>
    </source>
</evidence>
<keyword evidence="9" id="KW-1185">Reference proteome</keyword>
<feature type="domain" description="GtrA/DPMS transmembrane" evidence="7">
    <location>
        <begin position="30"/>
        <end position="157"/>
    </location>
</feature>
<evidence type="ECO:0000256" key="5">
    <source>
        <dbReference type="ARBA" id="ARBA00023136"/>
    </source>
</evidence>
<evidence type="ECO:0000313" key="8">
    <source>
        <dbReference type="EMBL" id="GCE31707.1"/>
    </source>
</evidence>
<dbReference type="Proteomes" id="UP000287171">
    <property type="component" value="Unassembled WGS sequence"/>
</dbReference>
<dbReference type="GO" id="GO:0000271">
    <property type="term" value="P:polysaccharide biosynthetic process"/>
    <property type="evidence" value="ECO:0007669"/>
    <property type="project" value="InterPro"/>
</dbReference>
<dbReference type="PANTHER" id="PTHR38459">
    <property type="entry name" value="PROPHAGE BACTOPRENOL-LINKED GLUCOSE TRANSLOCASE HOMOLOG"/>
    <property type="match status" value="1"/>
</dbReference>
<proteinExistence type="inferred from homology"/>
<comment type="caution">
    <text evidence="8">The sequence shown here is derived from an EMBL/GenBank/DDBJ whole genome shotgun (WGS) entry which is preliminary data.</text>
</comment>
<evidence type="ECO:0000256" key="6">
    <source>
        <dbReference type="SAM" id="Phobius"/>
    </source>
</evidence>
<comment type="subcellular location">
    <subcellularLocation>
        <location evidence="1">Membrane</location>
        <topology evidence="1">Multi-pass membrane protein</topology>
    </subcellularLocation>
</comment>
<keyword evidence="5 6" id="KW-0472">Membrane</keyword>